<proteinExistence type="predicted"/>
<dbReference type="PROSITE" id="PS50977">
    <property type="entry name" value="HTH_TETR_2"/>
    <property type="match status" value="1"/>
</dbReference>
<sequence length="183" mass="19725">MKVSREQAQHNREKVVEAAARLFRERGIDGVGLAELMQSVGLTHGGFYGQFGSKEELVAEACNWAFERSVAKWKRTAQAHPGATAHAIADFYLAPEHRDRPGTGCAAAALAGDMAREGVHARQAFTQGVRDLVGVLAEDAADAEGRREALADFSTLVGAIVLARAVDDPELADDFLRAARERL</sequence>
<keyword evidence="3" id="KW-0804">Transcription</keyword>
<dbReference type="Pfam" id="PF00440">
    <property type="entry name" value="TetR_N"/>
    <property type="match status" value="1"/>
</dbReference>
<dbReference type="Gene3D" id="1.10.10.60">
    <property type="entry name" value="Homeodomain-like"/>
    <property type="match status" value="1"/>
</dbReference>
<keyword evidence="2 4" id="KW-0238">DNA-binding</keyword>
<keyword evidence="7" id="KW-1185">Reference proteome</keyword>
<keyword evidence="1" id="KW-0805">Transcription regulation</keyword>
<reference evidence="6 7" key="1">
    <citation type="submission" date="2020-04" db="EMBL/GenBank/DDBJ databases">
        <title>Ramlibacter sp. G-1-2-2 isolated from soil.</title>
        <authorList>
            <person name="Dahal R.H."/>
        </authorList>
    </citation>
    <scope>NUCLEOTIDE SEQUENCE [LARGE SCALE GENOMIC DNA]</scope>
    <source>
        <strain evidence="6 7">G-1-2-2</strain>
    </source>
</reference>
<evidence type="ECO:0000256" key="1">
    <source>
        <dbReference type="ARBA" id="ARBA00023015"/>
    </source>
</evidence>
<dbReference type="PANTHER" id="PTHR47506">
    <property type="entry name" value="TRANSCRIPTIONAL REGULATORY PROTEIN"/>
    <property type="match status" value="1"/>
</dbReference>
<dbReference type="SUPFAM" id="SSF48498">
    <property type="entry name" value="Tetracyclin repressor-like, C-terminal domain"/>
    <property type="match status" value="1"/>
</dbReference>
<evidence type="ECO:0000256" key="3">
    <source>
        <dbReference type="ARBA" id="ARBA00023163"/>
    </source>
</evidence>
<dbReference type="EMBL" id="JABBFX010000001">
    <property type="protein sequence ID" value="NML42266.1"/>
    <property type="molecule type" value="Genomic_DNA"/>
</dbReference>
<accession>A0A848GUG6</accession>
<evidence type="ECO:0000313" key="6">
    <source>
        <dbReference type="EMBL" id="NML42266.1"/>
    </source>
</evidence>
<gene>
    <name evidence="6" type="ORF">HHL11_00800</name>
</gene>
<dbReference type="PRINTS" id="PR00455">
    <property type="entry name" value="HTHTETR"/>
</dbReference>
<evidence type="ECO:0000259" key="5">
    <source>
        <dbReference type="PROSITE" id="PS50977"/>
    </source>
</evidence>
<dbReference type="InterPro" id="IPR036271">
    <property type="entry name" value="Tet_transcr_reg_TetR-rel_C_sf"/>
</dbReference>
<dbReference type="RefSeq" id="WP_169416485.1">
    <property type="nucleotide sequence ID" value="NZ_JABBFX010000001.1"/>
</dbReference>
<organism evidence="6 7">
    <name type="scientific">Ramlibacter agri</name>
    <dbReference type="NCBI Taxonomy" id="2728837"/>
    <lineage>
        <taxon>Bacteria</taxon>
        <taxon>Pseudomonadati</taxon>
        <taxon>Pseudomonadota</taxon>
        <taxon>Betaproteobacteria</taxon>
        <taxon>Burkholderiales</taxon>
        <taxon>Comamonadaceae</taxon>
        <taxon>Ramlibacter</taxon>
    </lineage>
</organism>
<dbReference type="InterPro" id="IPR009057">
    <property type="entry name" value="Homeodomain-like_sf"/>
</dbReference>
<dbReference type="InterPro" id="IPR001647">
    <property type="entry name" value="HTH_TetR"/>
</dbReference>
<evidence type="ECO:0000313" key="7">
    <source>
        <dbReference type="Proteomes" id="UP000541185"/>
    </source>
</evidence>
<dbReference type="SUPFAM" id="SSF46689">
    <property type="entry name" value="Homeodomain-like"/>
    <property type="match status" value="1"/>
</dbReference>
<comment type="caution">
    <text evidence="6">The sequence shown here is derived from an EMBL/GenBank/DDBJ whole genome shotgun (WGS) entry which is preliminary data.</text>
</comment>
<dbReference type="Gene3D" id="1.10.357.10">
    <property type="entry name" value="Tetracycline Repressor, domain 2"/>
    <property type="match status" value="1"/>
</dbReference>
<dbReference type="Proteomes" id="UP000541185">
    <property type="component" value="Unassembled WGS sequence"/>
</dbReference>
<feature type="DNA-binding region" description="H-T-H motif" evidence="4">
    <location>
        <begin position="32"/>
        <end position="51"/>
    </location>
</feature>
<dbReference type="AlphaFoldDB" id="A0A848GUG6"/>
<evidence type="ECO:0000256" key="2">
    <source>
        <dbReference type="ARBA" id="ARBA00023125"/>
    </source>
</evidence>
<dbReference type="PANTHER" id="PTHR47506:SF7">
    <property type="entry name" value="TRANSCRIPTIONAL REGULATORY PROTEIN"/>
    <property type="match status" value="1"/>
</dbReference>
<evidence type="ECO:0000256" key="4">
    <source>
        <dbReference type="PROSITE-ProRule" id="PRU00335"/>
    </source>
</evidence>
<name>A0A848GUG6_9BURK</name>
<feature type="domain" description="HTH tetR-type" evidence="5">
    <location>
        <begin position="9"/>
        <end position="69"/>
    </location>
</feature>
<protein>
    <submittedName>
        <fullName evidence="6">TetR/AcrR family transcriptional regulator</fullName>
    </submittedName>
</protein>
<dbReference type="GO" id="GO:0003677">
    <property type="term" value="F:DNA binding"/>
    <property type="evidence" value="ECO:0007669"/>
    <property type="project" value="UniProtKB-UniRule"/>
</dbReference>